<dbReference type="Gene3D" id="2.40.70.10">
    <property type="entry name" value="Acid Proteases"/>
    <property type="match status" value="2"/>
</dbReference>
<dbReference type="PANTHER" id="PTHR47967">
    <property type="entry name" value="OS07G0603500 PROTEIN-RELATED"/>
    <property type="match status" value="1"/>
</dbReference>
<dbReference type="PANTHER" id="PTHR47967:SF36">
    <property type="entry name" value="PEPTIDASE A1 DOMAIN-CONTAINING PROTEIN"/>
    <property type="match status" value="1"/>
</dbReference>
<dbReference type="InterPro" id="IPR034161">
    <property type="entry name" value="Pepsin-like_plant"/>
</dbReference>
<dbReference type="AlphaFoldDB" id="A0AAV1CR24"/>
<keyword evidence="3" id="KW-0064">Aspartyl protease</keyword>
<protein>
    <submittedName>
        <fullName evidence="8">OLC1v1034094C1</fullName>
    </submittedName>
</protein>
<evidence type="ECO:0000259" key="7">
    <source>
        <dbReference type="PROSITE" id="PS51767"/>
    </source>
</evidence>
<evidence type="ECO:0000256" key="2">
    <source>
        <dbReference type="ARBA" id="ARBA00022670"/>
    </source>
</evidence>
<evidence type="ECO:0000256" key="1">
    <source>
        <dbReference type="ARBA" id="ARBA00007447"/>
    </source>
</evidence>
<evidence type="ECO:0000313" key="9">
    <source>
        <dbReference type="Proteomes" id="UP001161247"/>
    </source>
</evidence>
<keyword evidence="6" id="KW-0732">Signal</keyword>
<dbReference type="Proteomes" id="UP001161247">
    <property type="component" value="Chromosome 3"/>
</dbReference>
<organism evidence="8 9">
    <name type="scientific">Oldenlandia corymbosa var. corymbosa</name>
    <dbReference type="NCBI Taxonomy" id="529605"/>
    <lineage>
        <taxon>Eukaryota</taxon>
        <taxon>Viridiplantae</taxon>
        <taxon>Streptophyta</taxon>
        <taxon>Embryophyta</taxon>
        <taxon>Tracheophyta</taxon>
        <taxon>Spermatophyta</taxon>
        <taxon>Magnoliopsida</taxon>
        <taxon>eudicotyledons</taxon>
        <taxon>Gunneridae</taxon>
        <taxon>Pentapetalae</taxon>
        <taxon>asterids</taxon>
        <taxon>lamiids</taxon>
        <taxon>Gentianales</taxon>
        <taxon>Rubiaceae</taxon>
        <taxon>Rubioideae</taxon>
        <taxon>Spermacoceae</taxon>
        <taxon>Hedyotis-Oldenlandia complex</taxon>
        <taxon>Oldenlandia</taxon>
    </lineage>
</organism>
<name>A0AAV1CR24_OLDCO</name>
<comment type="similarity">
    <text evidence="1">Belongs to the peptidase A1 family.</text>
</comment>
<dbReference type="InterPro" id="IPR032861">
    <property type="entry name" value="TAXi_N"/>
</dbReference>
<dbReference type="InterPro" id="IPR033121">
    <property type="entry name" value="PEPTIDASE_A1"/>
</dbReference>
<dbReference type="PROSITE" id="PS51767">
    <property type="entry name" value="PEPTIDASE_A1"/>
    <property type="match status" value="1"/>
</dbReference>
<feature type="signal peptide" evidence="6">
    <location>
        <begin position="1"/>
        <end position="25"/>
    </location>
</feature>
<evidence type="ECO:0000256" key="4">
    <source>
        <dbReference type="ARBA" id="ARBA00022801"/>
    </source>
</evidence>
<evidence type="ECO:0000256" key="3">
    <source>
        <dbReference type="ARBA" id="ARBA00022750"/>
    </source>
</evidence>
<dbReference type="Pfam" id="PF14541">
    <property type="entry name" value="TAXi_C"/>
    <property type="match status" value="1"/>
</dbReference>
<dbReference type="EMBL" id="OX459120">
    <property type="protein sequence ID" value="CAI9097623.1"/>
    <property type="molecule type" value="Genomic_DNA"/>
</dbReference>
<dbReference type="GO" id="GO:0006508">
    <property type="term" value="P:proteolysis"/>
    <property type="evidence" value="ECO:0007669"/>
    <property type="project" value="UniProtKB-KW"/>
</dbReference>
<proteinExistence type="inferred from homology"/>
<dbReference type="CDD" id="cd05476">
    <property type="entry name" value="pepsin_A_like_plant"/>
    <property type="match status" value="1"/>
</dbReference>
<dbReference type="InterPro" id="IPR032799">
    <property type="entry name" value="TAXi_C"/>
</dbReference>
<reference evidence="8" key="1">
    <citation type="submission" date="2023-03" db="EMBL/GenBank/DDBJ databases">
        <authorList>
            <person name="Julca I."/>
        </authorList>
    </citation>
    <scope>NUCLEOTIDE SEQUENCE</scope>
</reference>
<feature type="chain" id="PRO_5043471722" evidence="6">
    <location>
        <begin position="26"/>
        <end position="449"/>
    </location>
</feature>
<evidence type="ECO:0000256" key="5">
    <source>
        <dbReference type="ARBA" id="ARBA00023180"/>
    </source>
</evidence>
<dbReference type="InterPro" id="IPR021109">
    <property type="entry name" value="Peptidase_aspartic_dom_sf"/>
</dbReference>
<evidence type="ECO:0000256" key="6">
    <source>
        <dbReference type="SAM" id="SignalP"/>
    </source>
</evidence>
<keyword evidence="9" id="KW-1185">Reference proteome</keyword>
<evidence type="ECO:0000313" key="8">
    <source>
        <dbReference type="EMBL" id="CAI9097623.1"/>
    </source>
</evidence>
<sequence>MAKHNLHRLLIALLHLSIFLSLNSSSSSGAIIGGVLNSPSFATSQTKSQWERANNAAYESLSRAQSINSFQTAISTHISSYTISLDFGTPPQPITFLLDLGTSQTWFPCTNDYNCSGCHLESKNPAFITTFIPTQSTSAKDLDCKNQLCQQFHEDDSDFACDNDSQVCPYQFHYVTGSTSGFFLSETLHFDEINIPNVIVGCSIESSGVSTGIGYVAFGREPTSLPSQLGVKMFSYCLVAHKFSDTPKTSPFTLVLEGVGVNNSNSDSGISYTPFVDSPARFPTFYYVTVTKITVGDVDVQVPSQYLVPGPDGNGGTVIEPGTTFTVMDAEVHQLVLTEYEKQMGQYYRRVGDLDLGNQVNFTCYNFSGQNPGNFPALSFYFEGGGKMEFPMTDNFEPYSDVVCLTLLSAKALGVQSGPSITLGNYQQQNIYMEFDLENQRLGFKEQIC</sequence>
<dbReference type="GO" id="GO:0004190">
    <property type="term" value="F:aspartic-type endopeptidase activity"/>
    <property type="evidence" value="ECO:0007669"/>
    <property type="project" value="UniProtKB-KW"/>
</dbReference>
<accession>A0AAV1CR24</accession>
<feature type="domain" description="Peptidase A1" evidence="7">
    <location>
        <begin position="81"/>
        <end position="445"/>
    </location>
</feature>
<dbReference type="Pfam" id="PF14543">
    <property type="entry name" value="TAXi_N"/>
    <property type="match status" value="1"/>
</dbReference>
<keyword evidence="5" id="KW-0325">Glycoprotein</keyword>
<dbReference type="SUPFAM" id="SSF50630">
    <property type="entry name" value="Acid proteases"/>
    <property type="match status" value="1"/>
</dbReference>
<keyword evidence="4" id="KW-0378">Hydrolase</keyword>
<dbReference type="InterPro" id="IPR051708">
    <property type="entry name" value="Plant_Aspart_Prot_A1"/>
</dbReference>
<dbReference type="GO" id="GO:0005576">
    <property type="term" value="C:extracellular region"/>
    <property type="evidence" value="ECO:0007669"/>
    <property type="project" value="TreeGrafter"/>
</dbReference>
<gene>
    <name evidence="8" type="ORF">OLC1_LOCUS8060</name>
</gene>
<keyword evidence="2" id="KW-0645">Protease</keyword>